<keyword evidence="6 11" id="KW-0548">Nucleotidyltransferase</keyword>
<dbReference type="InterPro" id="IPR004821">
    <property type="entry name" value="Cyt_trans-like"/>
</dbReference>
<protein>
    <recommendedName>
        <fullName evidence="11">Probable nicotinate-nucleotide adenylyltransferase</fullName>
        <ecNumber evidence="11">2.7.7.18</ecNumber>
    </recommendedName>
    <alternativeName>
        <fullName evidence="11">Deamido-NAD(+) diphosphorylase</fullName>
    </alternativeName>
    <alternativeName>
        <fullName evidence="11">Deamido-NAD(+) pyrophosphorylase</fullName>
    </alternativeName>
    <alternativeName>
        <fullName evidence="11">Nicotinate mononucleotide adenylyltransferase</fullName>
        <shortName evidence="11">NaMN adenylyltransferase</shortName>
    </alternativeName>
</protein>
<dbReference type="InterPro" id="IPR005248">
    <property type="entry name" value="NadD/NMNAT"/>
</dbReference>
<dbReference type="EC" id="2.7.7.18" evidence="11"/>
<dbReference type="NCBIfam" id="NF000843">
    <property type="entry name" value="PRK00071.2-2"/>
    <property type="match status" value="1"/>
</dbReference>
<evidence type="ECO:0000256" key="6">
    <source>
        <dbReference type="ARBA" id="ARBA00022695"/>
    </source>
</evidence>
<evidence type="ECO:0000256" key="10">
    <source>
        <dbReference type="ARBA" id="ARBA00048721"/>
    </source>
</evidence>
<evidence type="ECO:0000256" key="5">
    <source>
        <dbReference type="ARBA" id="ARBA00022679"/>
    </source>
</evidence>
<dbReference type="AlphaFoldDB" id="A0A212K091"/>
<accession>A0A212K091</accession>
<dbReference type="UniPathway" id="UPA00253">
    <property type="reaction ID" value="UER00332"/>
</dbReference>
<organism evidence="13">
    <name type="scientific">uncultured Alphaproteobacteria bacterium</name>
    <dbReference type="NCBI Taxonomy" id="91750"/>
    <lineage>
        <taxon>Bacteria</taxon>
        <taxon>Pseudomonadati</taxon>
        <taxon>Pseudomonadota</taxon>
        <taxon>Alphaproteobacteria</taxon>
        <taxon>environmental samples</taxon>
    </lineage>
</organism>
<feature type="domain" description="Cytidyltransferase-like" evidence="12">
    <location>
        <begin position="26"/>
        <end position="205"/>
    </location>
</feature>
<keyword evidence="8 11" id="KW-0067">ATP-binding</keyword>
<comment type="pathway">
    <text evidence="2 11">Cofactor biosynthesis; NAD(+) biosynthesis; deamido-NAD(+) from nicotinate D-ribonucleotide: step 1/1.</text>
</comment>
<dbReference type="GO" id="GO:0004515">
    <property type="term" value="F:nicotinate-nucleotide adenylyltransferase activity"/>
    <property type="evidence" value="ECO:0007669"/>
    <property type="project" value="UniProtKB-UniRule"/>
</dbReference>
<gene>
    <name evidence="11 13" type="primary">nadD</name>
    <name evidence="13" type="ORF">KL86APRO_11942</name>
</gene>
<comment type="catalytic activity">
    <reaction evidence="10 11">
        <text>nicotinate beta-D-ribonucleotide + ATP + H(+) = deamido-NAD(+) + diphosphate</text>
        <dbReference type="Rhea" id="RHEA:22860"/>
        <dbReference type="ChEBI" id="CHEBI:15378"/>
        <dbReference type="ChEBI" id="CHEBI:30616"/>
        <dbReference type="ChEBI" id="CHEBI:33019"/>
        <dbReference type="ChEBI" id="CHEBI:57502"/>
        <dbReference type="ChEBI" id="CHEBI:58437"/>
        <dbReference type="EC" id="2.7.7.18"/>
    </reaction>
</comment>
<keyword evidence="7 11" id="KW-0547">Nucleotide-binding</keyword>
<evidence type="ECO:0000256" key="2">
    <source>
        <dbReference type="ARBA" id="ARBA00005019"/>
    </source>
</evidence>
<proteinExistence type="inferred from homology"/>
<dbReference type="GO" id="GO:0009435">
    <property type="term" value="P:NAD+ biosynthetic process"/>
    <property type="evidence" value="ECO:0007669"/>
    <property type="project" value="UniProtKB-UniRule"/>
</dbReference>
<dbReference type="Pfam" id="PF01467">
    <property type="entry name" value="CTP_transf_like"/>
    <property type="match status" value="1"/>
</dbReference>
<dbReference type="GO" id="GO:0005524">
    <property type="term" value="F:ATP binding"/>
    <property type="evidence" value="ECO:0007669"/>
    <property type="project" value="UniProtKB-KW"/>
</dbReference>
<evidence type="ECO:0000256" key="9">
    <source>
        <dbReference type="ARBA" id="ARBA00023027"/>
    </source>
</evidence>
<keyword evidence="4 11" id="KW-0662">Pyridine nucleotide biosynthesis</keyword>
<keyword evidence="9 11" id="KW-0520">NAD</keyword>
<evidence type="ECO:0000256" key="7">
    <source>
        <dbReference type="ARBA" id="ARBA00022741"/>
    </source>
</evidence>
<dbReference type="PANTHER" id="PTHR39321">
    <property type="entry name" value="NICOTINATE-NUCLEOTIDE ADENYLYLTRANSFERASE-RELATED"/>
    <property type="match status" value="1"/>
</dbReference>
<evidence type="ECO:0000256" key="1">
    <source>
        <dbReference type="ARBA" id="ARBA00002324"/>
    </source>
</evidence>
<reference evidence="13" key="1">
    <citation type="submission" date="2016-04" db="EMBL/GenBank/DDBJ databases">
        <authorList>
            <person name="Evans L.H."/>
            <person name="Alamgir A."/>
            <person name="Owens N."/>
            <person name="Weber N.D."/>
            <person name="Virtaneva K."/>
            <person name="Barbian K."/>
            <person name="Babar A."/>
            <person name="Rosenke K."/>
        </authorList>
    </citation>
    <scope>NUCLEOTIDE SEQUENCE</scope>
    <source>
        <strain evidence="13">86</strain>
    </source>
</reference>
<keyword evidence="5 11" id="KW-0808">Transferase</keyword>
<evidence type="ECO:0000256" key="4">
    <source>
        <dbReference type="ARBA" id="ARBA00022642"/>
    </source>
</evidence>
<dbReference type="EMBL" id="FLUO01000001">
    <property type="protein sequence ID" value="SBW05129.1"/>
    <property type="molecule type" value="Genomic_DNA"/>
</dbReference>
<dbReference type="Gene3D" id="3.40.50.620">
    <property type="entry name" value="HUPs"/>
    <property type="match status" value="1"/>
</dbReference>
<dbReference type="HAMAP" id="MF_00244">
    <property type="entry name" value="NaMN_adenylyltr"/>
    <property type="match status" value="1"/>
</dbReference>
<dbReference type="PANTHER" id="PTHR39321:SF3">
    <property type="entry name" value="PHOSPHOPANTETHEINE ADENYLYLTRANSFERASE"/>
    <property type="match status" value="1"/>
</dbReference>
<dbReference type="CDD" id="cd02165">
    <property type="entry name" value="NMNAT"/>
    <property type="match status" value="1"/>
</dbReference>
<comment type="similarity">
    <text evidence="3 11">Belongs to the NadD family.</text>
</comment>
<dbReference type="SUPFAM" id="SSF52374">
    <property type="entry name" value="Nucleotidylyl transferase"/>
    <property type="match status" value="1"/>
</dbReference>
<evidence type="ECO:0000256" key="3">
    <source>
        <dbReference type="ARBA" id="ARBA00009014"/>
    </source>
</evidence>
<sequence length="218" mass="25300">MHAPKPLVRKRPLPPAGDRRRRVVGLLGGSFNPAHQGHRYISLLAISRFRLDEVWWLVSPGNPLKDSRSLLDLPERVRRARMIVRHPRIRVTDIEKRLGTRFTADTLAALKRRFPGIRFVWLMGADNLLQIPHWDRWETIFAAAPVAVFDRKPYTYRALASRAAQRFAFARMAGPRQRALARSEPAAWSFVFYRRHPASATDIRRKSGLDKLIERRNK</sequence>
<dbReference type="InterPro" id="IPR014729">
    <property type="entry name" value="Rossmann-like_a/b/a_fold"/>
</dbReference>
<comment type="function">
    <text evidence="1 11">Catalyzes the reversible adenylation of nicotinate mononucleotide (NaMN) to nicotinic acid adenine dinucleotide (NaAD).</text>
</comment>
<evidence type="ECO:0000259" key="12">
    <source>
        <dbReference type="Pfam" id="PF01467"/>
    </source>
</evidence>
<evidence type="ECO:0000256" key="8">
    <source>
        <dbReference type="ARBA" id="ARBA00022840"/>
    </source>
</evidence>
<evidence type="ECO:0000313" key="13">
    <source>
        <dbReference type="EMBL" id="SBW05129.1"/>
    </source>
</evidence>
<name>A0A212K091_9PROT</name>
<evidence type="ECO:0000256" key="11">
    <source>
        <dbReference type="HAMAP-Rule" id="MF_00244"/>
    </source>
</evidence>